<evidence type="ECO:0000256" key="8">
    <source>
        <dbReference type="SAM" id="MobiDB-lite"/>
    </source>
</evidence>
<keyword evidence="7" id="KW-0131">Cell cycle</keyword>
<feature type="compositionally biased region" description="Polar residues" evidence="8">
    <location>
        <begin position="431"/>
        <end position="443"/>
    </location>
</feature>
<feature type="compositionally biased region" description="Low complexity" evidence="8">
    <location>
        <begin position="614"/>
        <end position="639"/>
    </location>
</feature>
<feature type="compositionally biased region" description="Basic and acidic residues" evidence="8">
    <location>
        <begin position="1155"/>
        <end position="1168"/>
    </location>
</feature>
<feature type="region of interest" description="Disordered" evidence="8">
    <location>
        <begin position="767"/>
        <end position="810"/>
    </location>
</feature>
<feature type="region of interest" description="Disordered" evidence="8">
    <location>
        <begin position="1315"/>
        <end position="1363"/>
    </location>
</feature>
<feature type="domain" description="Sororin-like middle region" evidence="9">
    <location>
        <begin position="1038"/>
        <end position="1169"/>
    </location>
</feature>
<evidence type="ECO:0000256" key="5">
    <source>
        <dbReference type="ARBA" id="ARBA00022776"/>
    </source>
</evidence>
<feature type="region of interest" description="Disordered" evidence="8">
    <location>
        <begin position="65"/>
        <end position="91"/>
    </location>
</feature>
<accession>A0A1I8N8V5</accession>
<evidence type="ECO:0000259" key="9">
    <source>
        <dbReference type="Pfam" id="PF09666"/>
    </source>
</evidence>
<feature type="compositionally biased region" description="Basic and acidic residues" evidence="8">
    <location>
        <begin position="275"/>
        <end position="295"/>
    </location>
</feature>
<feature type="compositionally biased region" description="Polar residues" evidence="8">
    <location>
        <begin position="1143"/>
        <end position="1152"/>
    </location>
</feature>
<evidence type="ECO:0000313" key="10">
    <source>
        <dbReference type="EnsemblMetazoa" id="MDOA012770-PA"/>
    </source>
</evidence>
<feature type="compositionally biased region" description="Pro residues" evidence="8">
    <location>
        <begin position="984"/>
        <end position="1005"/>
    </location>
</feature>
<evidence type="ECO:0000256" key="2">
    <source>
        <dbReference type="ARBA" id="ARBA00004286"/>
    </source>
</evidence>
<dbReference type="eggNOG" id="ENOG502TJUP">
    <property type="taxonomic scope" value="Eukaryota"/>
</dbReference>
<protein>
    <recommendedName>
        <fullName evidence="9">Sororin-like middle region domain-containing protein</fullName>
    </recommendedName>
</protein>
<dbReference type="VEuPathDB" id="VectorBase:MDOMA2_010717"/>
<feature type="compositionally biased region" description="Basic residues" evidence="8">
    <location>
        <begin position="1"/>
        <end position="20"/>
    </location>
</feature>
<feature type="region of interest" description="Disordered" evidence="8">
    <location>
        <begin position="1092"/>
        <end position="1168"/>
    </location>
</feature>
<evidence type="ECO:0000256" key="4">
    <source>
        <dbReference type="ARBA" id="ARBA00022618"/>
    </source>
</evidence>
<reference evidence="10" key="1">
    <citation type="submission" date="2020-05" db="UniProtKB">
        <authorList>
            <consortium name="EnsemblMetazoa"/>
        </authorList>
    </citation>
    <scope>IDENTIFICATION</scope>
    <source>
        <strain evidence="10">Aabys</strain>
    </source>
</reference>
<dbReference type="OrthoDB" id="8028148at2759"/>
<feature type="compositionally biased region" description="Basic residues" evidence="8">
    <location>
        <begin position="449"/>
        <end position="458"/>
    </location>
</feature>
<feature type="compositionally biased region" description="Low complexity" evidence="8">
    <location>
        <begin position="1020"/>
        <end position="1034"/>
    </location>
</feature>
<dbReference type="InterPro" id="IPR057261">
    <property type="entry name" value="Sororin-like_M"/>
</dbReference>
<dbReference type="GO" id="GO:0051301">
    <property type="term" value="P:cell division"/>
    <property type="evidence" value="ECO:0007669"/>
    <property type="project" value="UniProtKB-KW"/>
</dbReference>
<feature type="compositionally biased region" description="Basic and acidic residues" evidence="8">
    <location>
        <begin position="1092"/>
        <end position="1112"/>
    </location>
</feature>
<evidence type="ECO:0000256" key="1">
    <source>
        <dbReference type="ARBA" id="ARBA00004123"/>
    </source>
</evidence>
<keyword evidence="5" id="KW-0498">Mitosis</keyword>
<organism evidence="10">
    <name type="scientific">Musca domestica</name>
    <name type="common">House fly</name>
    <dbReference type="NCBI Taxonomy" id="7370"/>
    <lineage>
        <taxon>Eukaryota</taxon>
        <taxon>Metazoa</taxon>
        <taxon>Ecdysozoa</taxon>
        <taxon>Arthropoda</taxon>
        <taxon>Hexapoda</taxon>
        <taxon>Insecta</taxon>
        <taxon>Pterygota</taxon>
        <taxon>Neoptera</taxon>
        <taxon>Endopterygota</taxon>
        <taxon>Diptera</taxon>
        <taxon>Brachycera</taxon>
        <taxon>Muscomorpha</taxon>
        <taxon>Muscoidea</taxon>
        <taxon>Muscidae</taxon>
        <taxon>Musca</taxon>
    </lineage>
</organism>
<feature type="compositionally biased region" description="Basic residues" evidence="8">
    <location>
        <begin position="739"/>
        <end position="748"/>
    </location>
</feature>
<dbReference type="Pfam" id="PF09666">
    <property type="entry name" value="Sororin_middle"/>
    <property type="match status" value="1"/>
</dbReference>
<feature type="region of interest" description="Disordered" evidence="8">
    <location>
        <begin position="739"/>
        <end position="758"/>
    </location>
</feature>
<dbReference type="GO" id="GO:0005634">
    <property type="term" value="C:nucleus"/>
    <property type="evidence" value="ECO:0007669"/>
    <property type="project" value="UniProtKB-SubCell"/>
</dbReference>
<keyword evidence="6" id="KW-0539">Nucleus</keyword>
<gene>
    <name evidence="10" type="primary">101900057</name>
</gene>
<comment type="subcellular location">
    <subcellularLocation>
        <location evidence="2">Chromosome</location>
    </subcellularLocation>
    <subcellularLocation>
        <location evidence="1">Nucleus</location>
    </subcellularLocation>
</comment>
<dbReference type="KEGG" id="mde:101900057"/>
<feature type="region of interest" description="Disordered" evidence="8">
    <location>
        <begin position="914"/>
        <end position="933"/>
    </location>
</feature>
<feature type="region of interest" description="Disordered" evidence="8">
    <location>
        <begin position="253"/>
        <end position="304"/>
    </location>
</feature>
<feature type="region of interest" description="Disordered" evidence="8">
    <location>
        <begin position="955"/>
        <end position="1047"/>
    </location>
</feature>
<keyword evidence="3" id="KW-0158">Chromosome</keyword>
<name>A0A1I8N8V5_MUSDO</name>
<evidence type="ECO:0000256" key="6">
    <source>
        <dbReference type="ARBA" id="ARBA00023242"/>
    </source>
</evidence>
<feature type="region of interest" description="Disordered" evidence="8">
    <location>
        <begin position="1"/>
        <end position="23"/>
    </location>
</feature>
<proteinExistence type="predicted"/>
<feature type="compositionally biased region" description="Basic and acidic residues" evidence="8">
    <location>
        <begin position="1337"/>
        <end position="1351"/>
    </location>
</feature>
<dbReference type="EnsemblMetazoa" id="MDOA012770-RA">
    <property type="protein sequence ID" value="MDOA012770-PA"/>
    <property type="gene ID" value="MDOA012770"/>
</dbReference>
<sequence>MAKVKAASRKSKKSPATKKNIKGETTTCNANENEQYAYLNDYYEIQSKIRLCFVKIKRDKRLNNAAVSRGGGGVDGGNGDGCTKDDDNGSETQAQCTNEIVCKALEDRVNDVTAIDKTIPCVGTREMKGNILDISPGESEVFELSSPSKETSCQSLGSEITLPPKQKLRRCKVRVKRMSKIQTVYTTAKFSNKFSQKCRVKIPKTPMPLQRSAPAAAELTAVAALEDAKLATSLLQIENPSLDQEKRQAFTKLSLTKRKSDQFNPASKETSSNQDEFKDQDKENRNEISEKEKTNPDNLKLSSKAKVAIRNTRTMANISNIHFVPQRNSTMVFEHFIETKNTDSTPKEGRSLKRNGIMKANKKDRNNNENEANENDKGKHEDPNSMNKENVEKVLNASADGHKTSSQAETRSARTTKRRINTRNTKEEALQTKNPSSKKQPQATAIKPKSTRKSKRLSKQLEGESEENVIGNVEKDHLTSSILAKDLNGDQTHESNKFIGNPNTSNNIEISDETKKENNVIIGTSTLATEIETVQSQNKSKENQITFNGKEKSTATNENAGIGEASLSHDQSKSNNNRRKITKTTQKTIPNIFSRQRKQLATKPQKTNAKSIDENSTPIESIETTTTTTPNENNQQENSTKTHKFFHRTNSDKNNNNGTADKLPNVRAANGILKNTKPQRVRSSQVRREQVYEFLSQSQTSDSDGSGGRFLKPADPMQDVIQKLIEEGKVVVAKNAKGKGRPRIKGAGRPKTVQNKAKFKAKEKLAAAKQNSKAKKNGVGDRNAGHNMPTNKNAPRQPGDVNGLDNDHFEHNFMADNDDDDDDLPITADVDVDYNLNQTNPQVSEIRQAPMSAEHQEGTFSNLAKSVLINQAGRSSAADAQRIKAQRLLAMAKKIISTPKNPKTPPLQTGLQADFSPIPWPSKRPATKASPWRVDEDANLPRVFNFSRCTGNLPSFSSDYIPPTPRKETSKNRSSLPELQETPPMEPLAPPPPQDQPYSPLPLPHIPIRNSASSTPLVQNNFSVPSSFSSNDSNAENQPPCRAEENQNENADIFNLKQLPNPRRALTYRSPLKAINILEVVHLPPLQKSILEKSQTEVHDPKDMTARDDDNLFKTPQKQIKDKKRKKKSPSPQRDLFGFEEFLSQTEVSSQESDTDQHSVHERSAKEKSIQYVENIHNKLNNLRKLRPDTSCLETSLQHPNGQTKKLPNLFNDPGVEKNLNGQKTIRQMLCSTMIDERPSTSKKALEELKKRNLPPKVAAGFNCATNFDSNISELFKDPEPETTFNEDDAHRTYIRPYKRKRRLRENKLVFVLDSDESGDEGNNSKSPQKRKKREQHHNSHETDTSSEQHQKPAKRKRQCKENPELKTFVEEFQEMCKEVESFELVVETSA</sequence>
<evidence type="ECO:0000256" key="3">
    <source>
        <dbReference type="ARBA" id="ARBA00022454"/>
    </source>
</evidence>
<feature type="region of interest" description="Disordered" evidence="8">
    <location>
        <begin position="341"/>
        <end position="473"/>
    </location>
</feature>
<feature type="compositionally biased region" description="Gly residues" evidence="8">
    <location>
        <begin position="69"/>
        <end position="80"/>
    </location>
</feature>
<keyword evidence="4" id="KW-0132">Cell division</keyword>
<dbReference type="RefSeq" id="XP_005190259.2">
    <property type="nucleotide sequence ID" value="XM_005190202.4"/>
</dbReference>
<dbReference type="GO" id="GO:0005694">
    <property type="term" value="C:chromosome"/>
    <property type="evidence" value="ECO:0007669"/>
    <property type="project" value="UniProtKB-SubCell"/>
</dbReference>
<dbReference type="VEuPathDB" id="VectorBase:MDOA012770"/>
<feature type="region of interest" description="Disordered" evidence="8">
    <location>
        <begin position="564"/>
        <end position="687"/>
    </location>
</feature>
<feature type="compositionally biased region" description="Polar residues" evidence="8">
    <location>
        <begin position="262"/>
        <end position="274"/>
    </location>
</feature>
<feature type="compositionally biased region" description="Polar residues" evidence="8">
    <location>
        <begin position="1010"/>
        <end position="1019"/>
    </location>
</feature>
<feature type="compositionally biased region" description="Basic and acidic residues" evidence="8">
    <location>
        <begin position="341"/>
        <end position="351"/>
    </location>
</feature>
<feature type="compositionally biased region" description="Basic and acidic residues" evidence="8">
    <location>
        <begin position="361"/>
        <end position="383"/>
    </location>
</feature>
<evidence type="ECO:0000256" key="7">
    <source>
        <dbReference type="ARBA" id="ARBA00023306"/>
    </source>
</evidence>